<accession>A0A165CMG2</accession>
<proteinExistence type="predicted"/>
<organism evidence="2 3">
    <name type="scientific">Laetiporus sulphureus 93-53</name>
    <dbReference type="NCBI Taxonomy" id="1314785"/>
    <lineage>
        <taxon>Eukaryota</taxon>
        <taxon>Fungi</taxon>
        <taxon>Dikarya</taxon>
        <taxon>Basidiomycota</taxon>
        <taxon>Agaricomycotina</taxon>
        <taxon>Agaricomycetes</taxon>
        <taxon>Polyporales</taxon>
        <taxon>Laetiporus</taxon>
    </lineage>
</organism>
<reference evidence="2 3" key="1">
    <citation type="journal article" date="2016" name="Mol. Biol. Evol.">
        <title>Comparative Genomics of Early-Diverging Mushroom-Forming Fungi Provides Insights into the Origins of Lignocellulose Decay Capabilities.</title>
        <authorList>
            <person name="Nagy L.G."/>
            <person name="Riley R."/>
            <person name="Tritt A."/>
            <person name="Adam C."/>
            <person name="Daum C."/>
            <person name="Floudas D."/>
            <person name="Sun H."/>
            <person name="Yadav J.S."/>
            <person name="Pangilinan J."/>
            <person name="Larsson K.H."/>
            <person name="Matsuura K."/>
            <person name="Barry K."/>
            <person name="Labutti K."/>
            <person name="Kuo R."/>
            <person name="Ohm R.A."/>
            <person name="Bhattacharya S.S."/>
            <person name="Shirouzu T."/>
            <person name="Yoshinaga Y."/>
            <person name="Martin F.M."/>
            <person name="Grigoriev I.V."/>
            <person name="Hibbett D.S."/>
        </authorList>
    </citation>
    <scope>NUCLEOTIDE SEQUENCE [LARGE SCALE GENOMIC DNA]</scope>
    <source>
        <strain evidence="2 3">93-53</strain>
    </source>
</reference>
<feature type="region of interest" description="Disordered" evidence="1">
    <location>
        <begin position="60"/>
        <end position="88"/>
    </location>
</feature>
<protein>
    <submittedName>
        <fullName evidence="2">Uncharacterized protein</fullName>
    </submittedName>
</protein>
<dbReference type="EMBL" id="KV427647">
    <property type="protein sequence ID" value="KZT03076.1"/>
    <property type="molecule type" value="Genomic_DNA"/>
</dbReference>
<feature type="compositionally biased region" description="Polar residues" evidence="1">
    <location>
        <begin position="60"/>
        <end position="76"/>
    </location>
</feature>
<dbReference type="AlphaFoldDB" id="A0A165CMG2"/>
<dbReference type="RefSeq" id="XP_040760816.1">
    <property type="nucleotide sequence ID" value="XM_040902261.1"/>
</dbReference>
<dbReference type="GeneID" id="63819292"/>
<sequence length="88" mass="9811">MLVAMRKTSVLGMAGLGTLWDVFSTYSMVGRLENRQYTELCSLQPRCRCSVRVTSNTRHVSSANSSNMYKSKTPNAETALHKSSSDFK</sequence>
<keyword evidence="3" id="KW-1185">Reference proteome</keyword>
<feature type="compositionally biased region" description="Basic and acidic residues" evidence="1">
    <location>
        <begin position="79"/>
        <end position="88"/>
    </location>
</feature>
<dbReference type="InParanoid" id="A0A165CMG2"/>
<evidence type="ECO:0000313" key="2">
    <source>
        <dbReference type="EMBL" id="KZT03076.1"/>
    </source>
</evidence>
<evidence type="ECO:0000313" key="3">
    <source>
        <dbReference type="Proteomes" id="UP000076871"/>
    </source>
</evidence>
<name>A0A165CMG2_9APHY</name>
<dbReference type="Proteomes" id="UP000076871">
    <property type="component" value="Unassembled WGS sequence"/>
</dbReference>
<evidence type="ECO:0000256" key="1">
    <source>
        <dbReference type="SAM" id="MobiDB-lite"/>
    </source>
</evidence>
<gene>
    <name evidence="2" type="ORF">LAESUDRAFT_383766</name>
</gene>